<proteinExistence type="predicted"/>
<reference evidence="1 2" key="1">
    <citation type="journal article" date="2021" name="Nat. Commun.">
        <title>Genetic determinants of endophytism in the Arabidopsis root mycobiome.</title>
        <authorList>
            <person name="Mesny F."/>
            <person name="Miyauchi S."/>
            <person name="Thiergart T."/>
            <person name="Pickel B."/>
            <person name="Atanasova L."/>
            <person name="Karlsson M."/>
            <person name="Huettel B."/>
            <person name="Barry K.W."/>
            <person name="Haridas S."/>
            <person name="Chen C."/>
            <person name="Bauer D."/>
            <person name="Andreopoulos W."/>
            <person name="Pangilinan J."/>
            <person name="LaButti K."/>
            <person name="Riley R."/>
            <person name="Lipzen A."/>
            <person name="Clum A."/>
            <person name="Drula E."/>
            <person name="Henrissat B."/>
            <person name="Kohler A."/>
            <person name="Grigoriev I.V."/>
            <person name="Martin F.M."/>
            <person name="Hacquard S."/>
        </authorList>
    </citation>
    <scope>NUCLEOTIDE SEQUENCE [LARGE SCALE GENOMIC DNA]</scope>
    <source>
        <strain evidence="1 2">MPI-CAGE-CH-0241</strain>
    </source>
</reference>
<sequence>QDCSPSFIYPFQHVLTCQLVESTDISTHFSHPANMGVTKTAAGVTAICAAAVPLDPTGLSLVASALGVTVVSVAGTVKFAKKQIDSAHKRTQGRIKESKLTDDDVEVYRDCIWKITSASVGVSAQGPMAAVMPTATVGLLISATVLYFEGKKLKKLKQKAGGNRALIKSISKTDIVSQIVGAAATKAVLLVLLVGHDEFKVAAEGLNALAEDLGCIKGITIDNAAVTSVVREIVEAHRDMAEGSPVEVTTKLAAILPDLAKEYLGVNDTPVWNDGTPYYKSFAIGVAAEGSEVVGKRLVEDPAQRSMKK</sequence>
<organism evidence="1 2">
    <name type="scientific">Thelonectria olida</name>
    <dbReference type="NCBI Taxonomy" id="1576542"/>
    <lineage>
        <taxon>Eukaryota</taxon>
        <taxon>Fungi</taxon>
        <taxon>Dikarya</taxon>
        <taxon>Ascomycota</taxon>
        <taxon>Pezizomycotina</taxon>
        <taxon>Sordariomycetes</taxon>
        <taxon>Hypocreomycetidae</taxon>
        <taxon>Hypocreales</taxon>
        <taxon>Nectriaceae</taxon>
        <taxon>Thelonectria</taxon>
    </lineage>
</organism>
<dbReference type="EMBL" id="JAGPYM010000023">
    <property type="protein sequence ID" value="KAH6883522.1"/>
    <property type="molecule type" value="Genomic_DNA"/>
</dbReference>
<keyword evidence="2" id="KW-1185">Reference proteome</keyword>
<feature type="non-terminal residue" evidence="1">
    <location>
        <position position="1"/>
    </location>
</feature>
<protein>
    <submittedName>
        <fullName evidence="1">Uncharacterized protein</fullName>
    </submittedName>
</protein>
<evidence type="ECO:0000313" key="1">
    <source>
        <dbReference type="EMBL" id="KAH6883522.1"/>
    </source>
</evidence>
<dbReference type="AlphaFoldDB" id="A0A9P8VZC6"/>
<comment type="caution">
    <text evidence="1">The sequence shown here is derived from an EMBL/GenBank/DDBJ whole genome shotgun (WGS) entry which is preliminary data.</text>
</comment>
<name>A0A9P8VZC6_9HYPO</name>
<evidence type="ECO:0000313" key="2">
    <source>
        <dbReference type="Proteomes" id="UP000777438"/>
    </source>
</evidence>
<dbReference type="Proteomes" id="UP000777438">
    <property type="component" value="Unassembled WGS sequence"/>
</dbReference>
<accession>A0A9P8VZC6</accession>
<gene>
    <name evidence="1" type="ORF">B0T10DRAFT_580519</name>
</gene>